<evidence type="ECO:0000256" key="4">
    <source>
        <dbReference type="ARBA" id="ARBA00023136"/>
    </source>
</evidence>
<dbReference type="Proteomes" id="UP001165160">
    <property type="component" value="Unassembled WGS sequence"/>
</dbReference>
<feature type="transmembrane region" description="Helical" evidence="5">
    <location>
        <begin position="99"/>
        <end position="120"/>
    </location>
</feature>
<comment type="subcellular location">
    <subcellularLocation>
        <location evidence="1">Membrane</location>
        <topology evidence="1">Multi-pass membrane protein</topology>
    </subcellularLocation>
</comment>
<proteinExistence type="predicted"/>
<feature type="transmembrane region" description="Helical" evidence="5">
    <location>
        <begin position="209"/>
        <end position="229"/>
    </location>
</feature>
<dbReference type="InterPro" id="IPR018499">
    <property type="entry name" value="Tetraspanin/Peripherin"/>
</dbReference>
<gene>
    <name evidence="6" type="ORF">TrVE_jg6501</name>
</gene>
<evidence type="ECO:0008006" key="8">
    <source>
        <dbReference type="Google" id="ProtNLM"/>
    </source>
</evidence>
<evidence type="ECO:0000256" key="5">
    <source>
        <dbReference type="SAM" id="Phobius"/>
    </source>
</evidence>
<keyword evidence="3 5" id="KW-1133">Transmembrane helix</keyword>
<name>A0A9W7B2P8_9STRA</name>
<dbReference type="AlphaFoldDB" id="A0A9W7B2P8"/>
<accession>A0A9W7B2P8</accession>
<feature type="transmembrane region" description="Helical" evidence="5">
    <location>
        <begin position="29"/>
        <end position="55"/>
    </location>
</feature>
<reference evidence="7" key="1">
    <citation type="journal article" date="2023" name="Commun. Biol.">
        <title>Genome analysis of Parmales, the sister group of diatoms, reveals the evolutionary specialization of diatoms from phago-mixotrophs to photoautotrophs.</title>
        <authorList>
            <person name="Ban H."/>
            <person name="Sato S."/>
            <person name="Yoshikawa S."/>
            <person name="Yamada K."/>
            <person name="Nakamura Y."/>
            <person name="Ichinomiya M."/>
            <person name="Sato N."/>
            <person name="Blanc-Mathieu R."/>
            <person name="Endo H."/>
            <person name="Kuwata A."/>
            <person name="Ogata H."/>
        </authorList>
    </citation>
    <scope>NUCLEOTIDE SEQUENCE [LARGE SCALE GENOMIC DNA]</scope>
    <source>
        <strain evidence="7">NIES 3699</strain>
    </source>
</reference>
<evidence type="ECO:0000256" key="2">
    <source>
        <dbReference type="ARBA" id="ARBA00022692"/>
    </source>
</evidence>
<feature type="transmembrane region" description="Helical" evidence="5">
    <location>
        <begin position="67"/>
        <end position="87"/>
    </location>
</feature>
<sequence>MYGSEKCITKCCGNDVTCNETSREWNHKWLYFSNALYIIFAIVVIASGIANLTAIQLMELFPFTRDIIEGMISLLFFLLIAACAGICGTRSRSKPTLVAWLFLLILICVSEIIVAVLLQVNFSASTFDKYSETQFLANWKALVEKAETDSEYLEWIQEQQDLGTCCGWLDSSDAEENPAYLSCDTAYTAVCSDYFSENFSTKFGDFQTISLALAIVQVCMATGTFAIICRLKEFYKSEEVDFGDYVHVPFGKIKRVEDLIG</sequence>
<evidence type="ECO:0000256" key="3">
    <source>
        <dbReference type="ARBA" id="ARBA00022989"/>
    </source>
</evidence>
<keyword evidence="4 5" id="KW-0472">Membrane</keyword>
<keyword evidence="7" id="KW-1185">Reference proteome</keyword>
<dbReference type="EMBL" id="BRXX01000024">
    <property type="protein sequence ID" value="GMH83241.1"/>
    <property type="molecule type" value="Genomic_DNA"/>
</dbReference>
<dbReference type="Pfam" id="PF00335">
    <property type="entry name" value="Tetraspanin"/>
    <property type="match status" value="1"/>
</dbReference>
<comment type="caution">
    <text evidence="6">The sequence shown here is derived from an EMBL/GenBank/DDBJ whole genome shotgun (WGS) entry which is preliminary data.</text>
</comment>
<dbReference type="GO" id="GO:0016020">
    <property type="term" value="C:membrane"/>
    <property type="evidence" value="ECO:0007669"/>
    <property type="project" value="UniProtKB-SubCell"/>
</dbReference>
<evidence type="ECO:0000256" key="1">
    <source>
        <dbReference type="ARBA" id="ARBA00004141"/>
    </source>
</evidence>
<evidence type="ECO:0000313" key="7">
    <source>
        <dbReference type="Proteomes" id="UP001165160"/>
    </source>
</evidence>
<organism evidence="6 7">
    <name type="scientific">Triparma verrucosa</name>
    <dbReference type="NCBI Taxonomy" id="1606542"/>
    <lineage>
        <taxon>Eukaryota</taxon>
        <taxon>Sar</taxon>
        <taxon>Stramenopiles</taxon>
        <taxon>Ochrophyta</taxon>
        <taxon>Bolidophyceae</taxon>
        <taxon>Parmales</taxon>
        <taxon>Triparmaceae</taxon>
        <taxon>Triparma</taxon>
    </lineage>
</organism>
<protein>
    <recommendedName>
        <fullName evidence="8">Tetraspanin</fullName>
    </recommendedName>
</protein>
<keyword evidence="2 5" id="KW-0812">Transmembrane</keyword>
<evidence type="ECO:0000313" key="6">
    <source>
        <dbReference type="EMBL" id="GMH83241.1"/>
    </source>
</evidence>